<feature type="compositionally biased region" description="Basic residues" evidence="1">
    <location>
        <begin position="12"/>
        <end position="33"/>
    </location>
</feature>
<reference evidence="2" key="1">
    <citation type="submission" date="2020-02" db="EMBL/GenBank/DDBJ databases">
        <authorList>
            <person name="Meier V. D."/>
        </authorList>
    </citation>
    <scope>NUCLEOTIDE SEQUENCE</scope>
    <source>
        <strain evidence="2">AVDCRST_MAG40</strain>
    </source>
</reference>
<evidence type="ECO:0000313" key="2">
    <source>
        <dbReference type="EMBL" id="CAA9358761.1"/>
    </source>
</evidence>
<keyword evidence="2" id="KW-0378">Hydrolase</keyword>
<dbReference type="GO" id="GO:0016285">
    <property type="term" value="F:alanyl aminopeptidase activity"/>
    <property type="evidence" value="ECO:0007669"/>
    <property type="project" value="UniProtKB-EC"/>
</dbReference>
<accession>A0A6J4MG34</accession>
<dbReference type="EMBL" id="CADCTX010000923">
    <property type="protein sequence ID" value="CAA9358761.1"/>
    <property type="molecule type" value="Genomic_DNA"/>
</dbReference>
<feature type="compositionally biased region" description="Basic and acidic residues" evidence="1">
    <location>
        <begin position="37"/>
        <end position="47"/>
    </location>
</feature>
<keyword evidence="2" id="KW-0031">Aminopeptidase</keyword>
<feature type="non-terminal residue" evidence="2">
    <location>
        <position position="1"/>
    </location>
</feature>
<gene>
    <name evidence="2" type="ORF">AVDCRST_MAG40-3343</name>
</gene>
<feature type="non-terminal residue" evidence="2">
    <location>
        <position position="245"/>
    </location>
</feature>
<evidence type="ECO:0000256" key="1">
    <source>
        <dbReference type="SAM" id="MobiDB-lite"/>
    </source>
</evidence>
<sequence length="245" mass="27412">EAQSVHRLLGAGRRRPRRRSPGDRRARHPRRHPAAAGRRDAQDPDRGWRLQHRVHPLHGRAHREAPTAALLPAHRVRRQPRRHHRLVPELRPARGRGVGAGELHRQHPADARMGRGAALGRRHRRLGRQHAEPAGDLEGPGHRRGAAAGLGSRHRPRRRQRRLPLLVRGGHDRLPPQGALDGAVPRVPQGQPLAALRRGTGAAAPLPEADRLRPDEARLRVRQRRGDLLRGGRGAARRRHACRGQ</sequence>
<proteinExistence type="predicted"/>
<keyword evidence="2" id="KW-0645">Protease</keyword>
<dbReference type="EC" id="3.4.11.2" evidence="2"/>
<feature type="region of interest" description="Disordered" evidence="1">
    <location>
        <begin position="131"/>
        <end position="161"/>
    </location>
</feature>
<organism evidence="2">
    <name type="scientific">uncultured Gemmatimonadaceae bacterium</name>
    <dbReference type="NCBI Taxonomy" id="246130"/>
    <lineage>
        <taxon>Bacteria</taxon>
        <taxon>Pseudomonadati</taxon>
        <taxon>Gemmatimonadota</taxon>
        <taxon>Gemmatimonadia</taxon>
        <taxon>Gemmatimonadales</taxon>
        <taxon>Gemmatimonadaceae</taxon>
        <taxon>environmental samples</taxon>
    </lineage>
</organism>
<feature type="region of interest" description="Disordered" evidence="1">
    <location>
        <begin position="1"/>
        <end position="47"/>
    </location>
</feature>
<dbReference type="AlphaFoldDB" id="A0A6J4MG34"/>
<protein>
    <submittedName>
        <fullName evidence="2">Peptidase E</fullName>
        <ecNumber evidence="2">3.4.11.2</ecNumber>
    </submittedName>
</protein>
<feature type="compositionally biased region" description="Basic residues" evidence="1">
    <location>
        <begin position="152"/>
        <end position="161"/>
    </location>
</feature>
<name>A0A6J4MG34_9BACT</name>